<evidence type="ECO:0000313" key="2">
    <source>
        <dbReference type="Proteomes" id="UP001232148"/>
    </source>
</evidence>
<reference evidence="1" key="1">
    <citation type="submission" date="2021-06" db="EMBL/GenBank/DDBJ databases">
        <title>Comparative genomics, transcriptomics and evolutionary studies reveal genomic signatures of adaptation to plant cell wall in hemibiotrophic fungi.</title>
        <authorList>
            <consortium name="DOE Joint Genome Institute"/>
            <person name="Baroncelli R."/>
            <person name="Diaz J.F."/>
            <person name="Benocci T."/>
            <person name="Peng M."/>
            <person name="Battaglia E."/>
            <person name="Haridas S."/>
            <person name="Andreopoulos W."/>
            <person name="Labutti K."/>
            <person name="Pangilinan J."/>
            <person name="Floch G.L."/>
            <person name="Makela M.R."/>
            <person name="Henrissat B."/>
            <person name="Grigoriev I.V."/>
            <person name="Crouch J.A."/>
            <person name="De Vries R.P."/>
            <person name="Sukno S.A."/>
            <person name="Thon M.R."/>
        </authorList>
    </citation>
    <scope>NUCLEOTIDE SEQUENCE</scope>
    <source>
        <strain evidence="1">MAFF235873</strain>
    </source>
</reference>
<accession>A0AAD9H769</accession>
<comment type="caution">
    <text evidence="1">The sequence shown here is derived from an EMBL/GenBank/DDBJ whole genome shotgun (WGS) entry which is preliminary data.</text>
</comment>
<dbReference type="AlphaFoldDB" id="A0AAD9H769"/>
<keyword evidence="2" id="KW-1185">Reference proteome</keyword>
<gene>
    <name evidence="1" type="ORF">LX32DRAFT_144246</name>
</gene>
<sequence length="91" mass="10369">MVICHDLHKTTRATVSLPLVRKLAAGAWRQSRTLILTGWVHTCTLQPMLVLGFPIRPATLAQLTCKDYLVPLRLEQRISFRNHRSTYASTK</sequence>
<evidence type="ECO:0000313" key="1">
    <source>
        <dbReference type="EMBL" id="KAK2023408.1"/>
    </source>
</evidence>
<proteinExistence type="predicted"/>
<organism evidence="1 2">
    <name type="scientific">Colletotrichum zoysiae</name>
    <dbReference type="NCBI Taxonomy" id="1216348"/>
    <lineage>
        <taxon>Eukaryota</taxon>
        <taxon>Fungi</taxon>
        <taxon>Dikarya</taxon>
        <taxon>Ascomycota</taxon>
        <taxon>Pezizomycotina</taxon>
        <taxon>Sordariomycetes</taxon>
        <taxon>Hypocreomycetidae</taxon>
        <taxon>Glomerellales</taxon>
        <taxon>Glomerellaceae</taxon>
        <taxon>Colletotrichum</taxon>
        <taxon>Colletotrichum graminicola species complex</taxon>
    </lineage>
</organism>
<dbReference type="Proteomes" id="UP001232148">
    <property type="component" value="Unassembled WGS sequence"/>
</dbReference>
<dbReference type="EMBL" id="MU843000">
    <property type="protein sequence ID" value="KAK2023408.1"/>
    <property type="molecule type" value="Genomic_DNA"/>
</dbReference>
<name>A0AAD9H769_9PEZI</name>
<protein>
    <submittedName>
        <fullName evidence="1">Uncharacterized protein</fullName>
    </submittedName>
</protein>